<organism evidence="1 2">
    <name type="scientific">Strongyloides venezuelensis</name>
    <name type="common">Threadworm</name>
    <dbReference type="NCBI Taxonomy" id="75913"/>
    <lineage>
        <taxon>Eukaryota</taxon>
        <taxon>Metazoa</taxon>
        <taxon>Ecdysozoa</taxon>
        <taxon>Nematoda</taxon>
        <taxon>Chromadorea</taxon>
        <taxon>Rhabditida</taxon>
        <taxon>Tylenchina</taxon>
        <taxon>Panagrolaimomorpha</taxon>
        <taxon>Strongyloidoidea</taxon>
        <taxon>Strongyloididae</taxon>
        <taxon>Strongyloides</taxon>
    </lineage>
</organism>
<evidence type="ECO:0000313" key="2">
    <source>
        <dbReference type="WBParaSite" id="SVE_0969700.1"/>
    </source>
</evidence>
<dbReference type="STRING" id="75913.A0A0K0FKY3"/>
<keyword evidence="1" id="KW-1185">Reference proteome</keyword>
<reference evidence="1" key="1">
    <citation type="submission" date="2014-07" db="EMBL/GenBank/DDBJ databases">
        <authorList>
            <person name="Martin A.A"/>
            <person name="De Silva N."/>
        </authorList>
    </citation>
    <scope>NUCLEOTIDE SEQUENCE</scope>
</reference>
<reference evidence="2" key="2">
    <citation type="submission" date="2015-08" db="UniProtKB">
        <authorList>
            <consortium name="WormBaseParasite"/>
        </authorList>
    </citation>
    <scope>IDENTIFICATION</scope>
</reference>
<name>A0A0K0FKY3_STRVS</name>
<dbReference type="AlphaFoldDB" id="A0A0K0FKY3"/>
<accession>A0A0K0FKY3</accession>
<sequence length="359" mass="42204">MMKLFQLRHLYCKFPEIFNVSYSYIYEQFWIPHMVKWRSYEFEKKEYMMWLHNLTNAEVQEIVARYSVDYLLGSYKRVENEFEAPEEISRYLKTLSVIKSFILNYLFNIKNYKLILYKIYSVESIYSRTKILKSLKYFLESSKDSSNFMNELIFTYGVSDWIRLLESAKITRMDSVLALKHLLNACLEGSQINQASAILFTVSLNSDSLTREMLSMIKFVLDDIFLKIHELSTKRSFHLSNCVNMLMLALKVFIAEVDPMNAYNFGDIEFSKYHKFLNIVKDIGDFIQLHEPMDDTTDFMDTSDSKFITTNRRSKPSTRSCLQLPMNGENNIETLLSVAGSIVENVESDFPKTRDYVDG</sequence>
<dbReference type="WBParaSite" id="SVE_0969700.1">
    <property type="protein sequence ID" value="SVE_0969700.1"/>
    <property type="gene ID" value="SVE_0969700"/>
</dbReference>
<dbReference type="Proteomes" id="UP000035680">
    <property type="component" value="Unassembled WGS sequence"/>
</dbReference>
<evidence type="ECO:0000313" key="1">
    <source>
        <dbReference type="Proteomes" id="UP000035680"/>
    </source>
</evidence>
<proteinExistence type="predicted"/>
<protein>
    <submittedName>
        <fullName evidence="2">Anaphase-promoting complex subunit 2</fullName>
    </submittedName>
</protein>